<name>A0ABU3E5Q3_9FLAO</name>
<dbReference type="RefSeq" id="WP_311686572.1">
    <property type="nucleotide sequence ID" value="NZ_JAVRHM010000021.1"/>
</dbReference>
<dbReference type="EMBL" id="JAVRHM010000021">
    <property type="protein sequence ID" value="MDT0691255.1"/>
    <property type="molecule type" value="Genomic_DNA"/>
</dbReference>
<keyword evidence="2" id="KW-1185">Reference proteome</keyword>
<evidence type="ECO:0000313" key="1">
    <source>
        <dbReference type="EMBL" id="MDT0691255.1"/>
    </source>
</evidence>
<evidence type="ECO:0008006" key="3">
    <source>
        <dbReference type="Google" id="ProtNLM"/>
    </source>
</evidence>
<evidence type="ECO:0000313" key="2">
    <source>
        <dbReference type="Proteomes" id="UP001261624"/>
    </source>
</evidence>
<accession>A0ABU3E5Q3</accession>
<comment type="caution">
    <text evidence="1">The sequence shown here is derived from an EMBL/GenBank/DDBJ whole genome shotgun (WGS) entry which is preliminary data.</text>
</comment>
<gene>
    <name evidence="1" type="ORF">RM549_15775</name>
</gene>
<reference evidence="1 2" key="1">
    <citation type="submission" date="2023-09" db="EMBL/GenBank/DDBJ databases">
        <authorList>
            <person name="Rey-Velasco X."/>
        </authorList>
    </citation>
    <scope>NUCLEOTIDE SEQUENCE [LARGE SCALE GENOMIC DNA]</scope>
    <source>
        <strain evidence="1 2">F188</strain>
    </source>
</reference>
<sequence>MKVQDKYNSLLNEKLKKTLFDTSSNLCQALSEKFDISTQNARQVIKRAVATKAIKSSAPYTFGKNQYIYIYNKHELLIDNIKEICKISRPPIYRLLDLIDLNNGIVSYYEGLKITSSPVEESTTKVSTLQDILNLLFKLNILYTKRDQNDVVYIIYKVEGKELNSVEEFNLMAEHFNKMVSDCSIIPDILRWLVNTNIITSQNVIYRNKKTPSVGAAHNNLVWDAFGYTKATGINPVLGAKVETEDKKTLVVLDVLLSNTYTKTHLDAFVGRIQINRNSVTGDKRKTLPIIIYSDCSEHTLNTIKKLGIICFDISAIFGKNIFEILQKSKQLSLTFSHTENLNLEIENILNLMVKAGQDEALKELKGTLFEFLMYPLISSLYPAATISRGKVLSSLNENGEKESYEYDYIINSSFPPEIVIIELKGYHSNATIPLGDSNTKSSLKWFFRRTQPFAAKRFEAEINQGQSLKAVYITSANFWEDGKKFIQSLNKSKLKSVVLDTGYDRESLLELLRLRGFDKEKMIIERFYKKDYD</sequence>
<dbReference type="Proteomes" id="UP001261624">
    <property type="component" value="Unassembled WGS sequence"/>
</dbReference>
<protein>
    <recommendedName>
        <fullName evidence="3">Restriction endonuclease type IV Mrr domain-containing protein</fullName>
    </recommendedName>
</protein>
<organism evidence="1 2">
    <name type="scientific">Autumnicola patrickiae</name>
    <dbReference type="NCBI Taxonomy" id="3075591"/>
    <lineage>
        <taxon>Bacteria</taxon>
        <taxon>Pseudomonadati</taxon>
        <taxon>Bacteroidota</taxon>
        <taxon>Flavobacteriia</taxon>
        <taxon>Flavobacteriales</taxon>
        <taxon>Flavobacteriaceae</taxon>
        <taxon>Autumnicola</taxon>
    </lineage>
</organism>
<proteinExistence type="predicted"/>